<accession>A0A4P9ZK03</accession>
<sequence length="504" mass="55611">MDLQSHINRPSEQVYWNESPPTKGLGDSALLPPASPHSPSLGYDAEIDKIVHHIGLSKQNSIDRNQSDQNRLFSEENLKSFNSKALERPSSTIPPHSPARRDRIRRALSHDVAQMPGSESSKSRQAIIAELAGSYRPISANQPSSITALSGTKTFGATTDGTYRSEAGALPPRLSHPPTSNRPMHHRPISRATNEFRRSASTPQAPSAPSQPSLVRTESSFDLTDLEELDAIMRIHESQTNVKSGDVPPTITTTPDQPAPPTVEKVMPDPFVSTPSLTNPDIEKQDRAALLTPSRDKSLAYERFLVLQVTVSYYFASPNGASGSIANNTYQYPEKILRLFAERGGYERHIHLREDWCSTDVKVGFYVHVIGTFDPQTSQAIIDNAHGTLIVHPDCLISCTQVAGAFMCLRRSVLQDRVREPADPNSAMVYGSLIHQLFQAAIRVNDFSATYLEGLIDRVVRHALSDLYLVGESEVQARAHLVEWSVVLQQWAATYISPVPRSDA</sequence>
<dbReference type="EMBL" id="ML003922">
    <property type="protein sequence ID" value="RKP33405.1"/>
    <property type="molecule type" value="Genomic_DNA"/>
</dbReference>
<feature type="compositionally biased region" description="Polar residues" evidence="10">
    <location>
        <begin position="1"/>
        <end position="20"/>
    </location>
</feature>
<evidence type="ECO:0000256" key="8">
    <source>
        <dbReference type="ARBA" id="ARBA00023004"/>
    </source>
</evidence>
<keyword evidence="4" id="KW-0547">Nucleotide-binding</keyword>
<dbReference type="Pfam" id="PF08696">
    <property type="entry name" value="Dna2"/>
    <property type="match status" value="1"/>
</dbReference>
<feature type="region of interest" description="Disordered" evidence="10">
    <location>
        <begin position="159"/>
        <end position="216"/>
    </location>
</feature>
<dbReference type="GO" id="GO:0046872">
    <property type="term" value="F:metal ion binding"/>
    <property type="evidence" value="ECO:0007669"/>
    <property type="project" value="UniProtKB-KW"/>
</dbReference>
<feature type="domain" description="DNA replication factor Dna2 N-terminal" evidence="11">
    <location>
        <begin position="343"/>
        <end position="502"/>
    </location>
</feature>
<feature type="non-terminal residue" evidence="12">
    <location>
        <position position="504"/>
    </location>
</feature>
<evidence type="ECO:0000256" key="4">
    <source>
        <dbReference type="ARBA" id="ARBA00022741"/>
    </source>
</evidence>
<dbReference type="PANTHER" id="PTHR36531:SF6">
    <property type="entry name" value="DNA REPLICATION ATP-DEPENDENT HELICASE_NUCLEASE DNA2"/>
    <property type="match status" value="1"/>
</dbReference>
<name>A0A4P9ZK03_9FUNG</name>
<dbReference type="STRING" id="215637.A0A4P9ZK03"/>
<feature type="compositionally biased region" description="Polar residues" evidence="10">
    <location>
        <begin position="81"/>
        <end position="94"/>
    </location>
</feature>
<proteinExistence type="predicted"/>
<keyword evidence="3" id="KW-0479">Metal-binding</keyword>
<dbReference type="GO" id="GO:0005524">
    <property type="term" value="F:ATP binding"/>
    <property type="evidence" value="ECO:0007669"/>
    <property type="project" value="UniProtKB-KW"/>
</dbReference>
<keyword evidence="9" id="KW-0411">Iron-sulfur</keyword>
<keyword evidence="6" id="KW-0347">Helicase</keyword>
<evidence type="ECO:0000256" key="1">
    <source>
        <dbReference type="ARBA" id="ARBA00001966"/>
    </source>
</evidence>
<evidence type="ECO:0000256" key="9">
    <source>
        <dbReference type="ARBA" id="ARBA00023014"/>
    </source>
</evidence>
<evidence type="ECO:0000259" key="11">
    <source>
        <dbReference type="Pfam" id="PF08696"/>
    </source>
</evidence>
<keyword evidence="13" id="KW-1185">Reference proteome</keyword>
<evidence type="ECO:0000256" key="6">
    <source>
        <dbReference type="ARBA" id="ARBA00022806"/>
    </source>
</evidence>
<dbReference type="GO" id="GO:0004386">
    <property type="term" value="F:helicase activity"/>
    <property type="evidence" value="ECO:0007669"/>
    <property type="project" value="UniProtKB-KW"/>
</dbReference>
<evidence type="ECO:0000256" key="10">
    <source>
        <dbReference type="SAM" id="MobiDB-lite"/>
    </source>
</evidence>
<organism evidence="12 13">
    <name type="scientific">Dimargaris cristalligena</name>
    <dbReference type="NCBI Taxonomy" id="215637"/>
    <lineage>
        <taxon>Eukaryota</taxon>
        <taxon>Fungi</taxon>
        <taxon>Fungi incertae sedis</taxon>
        <taxon>Zoopagomycota</taxon>
        <taxon>Kickxellomycotina</taxon>
        <taxon>Dimargaritomycetes</taxon>
        <taxon>Dimargaritales</taxon>
        <taxon>Dimargaritaceae</taxon>
        <taxon>Dimargaris</taxon>
    </lineage>
</organism>
<reference evidence="13" key="1">
    <citation type="journal article" date="2018" name="Nat. Microbiol.">
        <title>Leveraging single-cell genomics to expand the fungal tree of life.</title>
        <authorList>
            <person name="Ahrendt S.R."/>
            <person name="Quandt C.A."/>
            <person name="Ciobanu D."/>
            <person name="Clum A."/>
            <person name="Salamov A."/>
            <person name="Andreopoulos B."/>
            <person name="Cheng J.F."/>
            <person name="Woyke T."/>
            <person name="Pelin A."/>
            <person name="Henrissat B."/>
            <person name="Reynolds N.K."/>
            <person name="Benny G.L."/>
            <person name="Smith M.E."/>
            <person name="James T.Y."/>
            <person name="Grigoriev I.V."/>
        </authorList>
    </citation>
    <scope>NUCLEOTIDE SEQUENCE [LARGE SCALE GENOMIC DNA]</scope>
    <source>
        <strain evidence="13">RSA 468</strain>
    </source>
</reference>
<dbReference type="GO" id="GO:0004518">
    <property type="term" value="F:nuclease activity"/>
    <property type="evidence" value="ECO:0007669"/>
    <property type="project" value="UniProtKB-KW"/>
</dbReference>
<dbReference type="PANTHER" id="PTHR36531">
    <property type="entry name" value="CRISPR-ASSOCIATED EXONUCLEASE CAS4"/>
    <property type="match status" value="1"/>
</dbReference>
<dbReference type="AlphaFoldDB" id="A0A4P9ZK03"/>
<dbReference type="InterPro" id="IPR014808">
    <property type="entry name" value="DNA_replication_fac_Dna2_N"/>
</dbReference>
<keyword evidence="8" id="KW-0408">Iron</keyword>
<protein>
    <submittedName>
        <fullName evidence="12">DNA replication factor Dna2-domain-containing protein</fullName>
    </submittedName>
</protein>
<evidence type="ECO:0000256" key="2">
    <source>
        <dbReference type="ARBA" id="ARBA00022722"/>
    </source>
</evidence>
<dbReference type="Proteomes" id="UP000268162">
    <property type="component" value="Unassembled WGS sequence"/>
</dbReference>
<evidence type="ECO:0000256" key="7">
    <source>
        <dbReference type="ARBA" id="ARBA00022840"/>
    </source>
</evidence>
<comment type="cofactor">
    <cofactor evidence="1">
        <name>[4Fe-4S] cluster</name>
        <dbReference type="ChEBI" id="CHEBI:49883"/>
    </cofactor>
</comment>
<feature type="compositionally biased region" description="Low complexity" evidence="10">
    <location>
        <begin position="199"/>
        <end position="213"/>
    </location>
</feature>
<gene>
    <name evidence="12" type="ORF">BJ085DRAFT_40256</name>
</gene>
<evidence type="ECO:0000256" key="5">
    <source>
        <dbReference type="ARBA" id="ARBA00022801"/>
    </source>
</evidence>
<dbReference type="GO" id="GO:0016787">
    <property type="term" value="F:hydrolase activity"/>
    <property type="evidence" value="ECO:0007669"/>
    <property type="project" value="UniProtKB-KW"/>
</dbReference>
<evidence type="ECO:0000256" key="3">
    <source>
        <dbReference type="ARBA" id="ARBA00022723"/>
    </source>
</evidence>
<evidence type="ECO:0000313" key="12">
    <source>
        <dbReference type="EMBL" id="RKP33405.1"/>
    </source>
</evidence>
<dbReference type="InterPro" id="IPR051827">
    <property type="entry name" value="Cas4_exonuclease"/>
</dbReference>
<feature type="region of interest" description="Disordered" evidence="10">
    <location>
        <begin position="81"/>
        <end position="101"/>
    </location>
</feature>
<keyword evidence="7" id="KW-0067">ATP-binding</keyword>
<feature type="compositionally biased region" description="Low complexity" evidence="10">
    <location>
        <begin position="28"/>
        <end position="41"/>
    </location>
</feature>
<keyword evidence="5" id="KW-0378">Hydrolase</keyword>
<evidence type="ECO:0000313" key="13">
    <source>
        <dbReference type="Proteomes" id="UP000268162"/>
    </source>
</evidence>
<feature type="region of interest" description="Disordered" evidence="10">
    <location>
        <begin position="1"/>
        <end position="43"/>
    </location>
</feature>
<dbReference type="GO" id="GO:0051536">
    <property type="term" value="F:iron-sulfur cluster binding"/>
    <property type="evidence" value="ECO:0007669"/>
    <property type="project" value="UniProtKB-KW"/>
</dbReference>
<keyword evidence="2" id="KW-0540">Nuclease</keyword>